<gene>
    <name evidence="1" type="ORF">EYZ11_013114</name>
</gene>
<organism evidence="1 2">
    <name type="scientific">Aspergillus tanneri</name>
    <dbReference type="NCBI Taxonomy" id="1220188"/>
    <lineage>
        <taxon>Eukaryota</taxon>
        <taxon>Fungi</taxon>
        <taxon>Dikarya</taxon>
        <taxon>Ascomycota</taxon>
        <taxon>Pezizomycotina</taxon>
        <taxon>Eurotiomycetes</taxon>
        <taxon>Eurotiomycetidae</taxon>
        <taxon>Eurotiales</taxon>
        <taxon>Aspergillaceae</taxon>
        <taxon>Aspergillus</taxon>
        <taxon>Aspergillus subgen. Circumdati</taxon>
    </lineage>
</organism>
<dbReference type="AlphaFoldDB" id="A0A4S3J0N2"/>
<protein>
    <submittedName>
        <fullName evidence="1">Uncharacterized protein</fullName>
    </submittedName>
</protein>
<name>A0A4S3J0N2_9EURO</name>
<sequence length="106" mass="12062">MHSDSAIRRGLGAILFNRSTAASEEDRTAPLANLNRYFYHEVKPPNRELLPGQLYAYKLIYEEYRNVIIEEPELDGVGADVILKKPPMSSIYLGIQRARTRGADRL</sequence>
<dbReference type="VEuPathDB" id="FungiDB:EYZ11_013114"/>
<proteinExistence type="predicted"/>
<evidence type="ECO:0000313" key="1">
    <source>
        <dbReference type="EMBL" id="THC87438.1"/>
    </source>
</evidence>
<comment type="caution">
    <text evidence="1">The sequence shown here is derived from an EMBL/GenBank/DDBJ whole genome shotgun (WGS) entry which is preliminary data.</text>
</comment>
<dbReference type="EMBL" id="SOSA01001210">
    <property type="protein sequence ID" value="THC87438.1"/>
    <property type="molecule type" value="Genomic_DNA"/>
</dbReference>
<accession>A0A4S3J0N2</accession>
<dbReference type="Proteomes" id="UP000308092">
    <property type="component" value="Unassembled WGS sequence"/>
</dbReference>
<evidence type="ECO:0000313" key="2">
    <source>
        <dbReference type="Proteomes" id="UP000308092"/>
    </source>
</evidence>
<reference evidence="1 2" key="1">
    <citation type="submission" date="2019-03" db="EMBL/GenBank/DDBJ databases">
        <title>The genome sequence of a newly discovered highly antifungal drug resistant Aspergillus species, Aspergillus tanneri NIH 1004.</title>
        <authorList>
            <person name="Mounaud S."/>
            <person name="Singh I."/>
            <person name="Joardar V."/>
            <person name="Pakala S."/>
            <person name="Pakala S."/>
            <person name="Venepally P."/>
            <person name="Hoover J."/>
            <person name="Nierman W."/>
            <person name="Chung J."/>
            <person name="Losada L."/>
        </authorList>
    </citation>
    <scope>NUCLEOTIDE SEQUENCE [LARGE SCALE GENOMIC DNA]</scope>
    <source>
        <strain evidence="1 2">NIH1004</strain>
    </source>
</reference>
<keyword evidence="2" id="KW-1185">Reference proteome</keyword>